<feature type="compositionally biased region" description="Polar residues" evidence="5">
    <location>
        <begin position="507"/>
        <end position="517"/>
    </location>
</feature>
<name>A0A7C9AAB0_OPUST</name>
<dbReference type="PROSITE" id="PS50103">
    <property type="entry name" value="ZF_C3H1"/>
    <property type="match status" value="1"/>
</dbReference>
<keyword evidence="1 4" id="KW-0479">Metal-binding</keyword>
<feature type="region of interest" description="Disordered" evidence="5">
    <location>
        <begin position="442"/>
        <end position="638"/>
    </location>
</feature>
<feature type="compositionally biased region" description="Basic residues" evidence="5">
    <location>
        <begin position="628"/>
        <end position="638"/>
    </location>
</feature>
<evidence type="ECO:0000259" key="6">
    <source>
        <dbReference type="PROSITE" id="PS50103"/>
    </source>
</evidence>
<keyword evidence="2 4" id="KW-0863">Zinc-finger</keyword>
<reference evidence="7" key="2">
    <citation type="submission" date="2020-07" db="EMBL/GenBank/DDBJ databases">
        <authorList>
            <person name="Vera ALvarez R."/>
            <person name="Arias-Moreno D.M."/>
            <person name="Jimenez-Jacinto V."/>
            <person name="Jimenez-Bremont J.F."/>
            <person name="Swaminathan K."/>
            <person name="Moose S.P."/>
            <person name="Guerrero-Gonzalez M.L."/>
            <person name="Marino-Ramirez L."/>
            <person name="Landsman D."/>
            <person name="Rodriguez-Kessler M."/>
            <person name="Delgado-Sanchez P."/>
        </authorList>
    </citation>
    <scope>NUCLEOTIDE SEQUENCE</scope>
    <source>
        <tissue evidence="7">Cladode</tissue>
    </source>
</reference>
<evidence type="ECO:0000256" key="5">
    <source>
        <dbReference type="SAM" id="MobiDB-lite"/>
    </source>
</evidence>
<feature type="zinc finger region" description="C3H1-type" evidence="4">
    <location>
        <begin position="636"/>
        <end position="660"/>
    </location>
</feature>
<dbReference type="AlphaFoldDB" id="A0A7C9AAB0"/>
<feature type="compositionally biased region" description="Pro residues" evidence="5">
    <location>
        <begin position="444"/>
        <end position="478"/>
    </location>
</feature>
<dbReference type="GO" id="GO:0008270">
    <property type="term" value="F:zinc ion binding"/>
    <property type="evidence" value="ECO:0007669"/>
    <property type="project" value="UniProtKB-KW"/>
</dbReference>
<keyword evidence="3 4" id="KW-0862">Zinc</keyword>
<dbReference type="InterPro" id="IPR000571">
    <property type="entry name" value="Znf_CCCH"/>
</dbReference>
<reference evidence="7" key="1">
    <citation type="journal article" date="2013" name="J. Plant Res.">
        <title>Effect of fungi and light on seed germination of three Opuntia species from semiarid lands of central Mexico.</title>
        <authorList>
            <person name="Delgado-Sanchez P."/>
            <person name="Jimenez-Bremont J.F."/>
            <person name="Guerrero-Gonzalez Mde L."/>
            <person name="Flores J."/>
        </authorList>
    </citation>
    <scope>NUCLEOTIDE SEQUENCE</scope>
    <source>
        <tissue evidence="7">Cladode</tissue>
    </source>
</reference>
<evidence type="ECO:0000313" key="7">
    <source>
        <dbReference type="EMBL" id="MBA4660875.1"/>
    </source>
</evidence>
<feature type="compositionally biased region" description="Polar residues" evidence="5">
    <location>
        <begin position="544"/>
        <end position="581"/>
    </location>
</feature>
<dbReference type="SUPFAM" id="SSF90229">
    <property type="entry name" value="CCCH zinc finger"/>
    <property type="match status" value="1"/>
</dbReference>
<dbReference type="EMBL" id="GISG01210109">
    <property type="protein sequence ID" value="MBA4660875.1"/>
    <property type="molecule type" value="Transcribed_RNA"/>
</dbReference>
<evidence type="ECO:0000256" key="4">
    <source>
        <dbReference type="PROSITE-ProRule" id="PRU00723"/>
    </source>
</evidence>
<proteinExistence type="predicted"/>
<protein>
    <recommendedName>
        <fullName evidence="6">C3H1-type domain-containing protein</fullName>
    </recommendedName>
</protein>
<evidence type="ECO:0000256" key="2">
    <source>
        <dbReference type="ARBA" id="ARBA00022771"/>
    </source>
</evidence>
<dbReference type="PANTHER" id="PTHR46695">
    <property type="entry name" value="ZINC FINGER CCCH DOMAIN-CONTAINING PROTEIN 44-RELATED"/>
    <property type="match status" value="1"/>
</dbReference>
<feature type="domain" description="C3H1-type" evidence="6">
    <location>
        <begin position="636"/>
        <end position="660"/>
    </location>
</feature>
<organism evidence="7">
    <name type="scientific">Opuntia streptacantha</name>
    <name type="common">Prickly pear cactus</name>
    <name type="synonym">Opuntia cardona</name>
    <dbReference type="NCBI Taxonomy" id="393608"/>
    <lineage>
        <taxon>Eukaryota</taxon>
        <taxon>Viridiplantae</taxon>
        <taxon>Streptophyta</taxon>
        <taxon>Embryophyta</taxon>
        <taxon>Tracheophyta</taxon>
        <taxon>Spermatophyta</taxon>
        <taxon>Magnoliopsida</taxon>
        <taxon>eudicotyledons</taxon>
        <taxon>Gunneridae</taxon>
        <taxon>Pentapetalae</taxon>
        <taxon>Caryophyllales</taxon>
        <taxon>Cactineae</taxon>
        <taxon>Cactaceae</taxon>
        <taxon>Opuntioideae</taxon>
        <taxon>Opuntia</taxon>
    </lineage>
</organism>
<dbReference type="PANTHER" id="PTHR46695:SF4">
    <property type="entry name" value="ZINC FINGER CCCH DOMAIN-CONTAINING PROTEIN 44"/>
    <property type="match status" value="1"/>
</dbReference>
<evidence type="ECO:0000256" key="1">
    <source>
        <dbReference type="ARBA" id="ARBA00022723"/>
    </source>
</evidence>
<evidence type="ECO:0000256" key="3">
    <source>
        <dbReference type="ARBA" id="ARBA00022833"/>
    </source>
</evidence>
<sequence>MSGATPKPDRENLKTLTVEIKHSVATNIPGQDSGASWGATSGGIGFTAPNTLLKLSNEALRDQALNNNHSATPNIPGQDSCVSSLSWSSASTLVVGEVHLPDVACDWSAFSIMHPKPGGEFKSGLVSGSSSKQAEVASEQATRAIGSCEVTHCSSNTPDCYTWQPIELSTLGDDSVSDLLSEVEAMESLRGMSSPTSRMDCGDDSIDSPRDNCFSLEGLNLNLDPGANDDLNSTADIQFPVHPTSVNQRQGTFPFHAVGNSGHEVKAEVKPAFSLMPKRNCVLDALPPAPSDRPQAAFLLDFHDLPSTTCTLSNSNPKAEGEMKETSFSLPAPDSISVPPPSAPIDQPQEQFRVDVNCLPSSTFACTDPSPQVQREVKSAIVSMPPSNPISDPPPPAPIDQPQGQFRVAVDGLPSSTCLHTNPSPGVEREVATVLMPLQISIAEPPPPTLPPPPLLPPLILPPPPPPKPLLLPPPEPSPHTKRLDLTSSPQEKGEAAPTSVLVPETFFQNHQPSPKTASPKAVGAETRKAVSETGSHGRGPPGQETQLSSSGSILGNPSTHRSTQGTSPGNRMIQNQTSPRYSHGGGRHSGPKDRSHHYQSVDSGFGKNRPNSWSRQSSFGGGGSSRPHSHSHSHRGQRVCKFYESGYCKKGASCKYWHP</sequence>
<accession>A0A7C9AAB0</accession>
<dbReference type="InterPro" id="IPR036855">
    <property type="entry name" value="Znf_CCCH_sf"/>
</dbReference>